<keyword evidence="5 6" id="KW-0472">Membrane</keyword>
<feature type="transmembrane region" description="Helical" evidence="6">
    <location>
        <begin position="191"/>
        <end position="213"/>
    </location>
</feature>
<accession>A0ABV6YMC7</accession>
<feature type="transmembrane region" description="Helical" evidence="6">
    <location>
        <begin position="165"/>
        <end position="185"/>
    </location>
</feature>
<evidence type="ECO:0000256" key="2">
    <source>
        <dbReference type="ARBA" id="ARBA00022475"/>
    </source>
</evidence>
<dbReference type="NCBIfam" id="NF037997">
    <property type="entry name" value="Na_Pi_symport"/>
    <property type="match status" value="1"/>
</dbReference>
<comment type="subcellular location">
    <subcellularLocation>
        <location evidence="1">Cell membrane</location>
        <topology evidence="1">Multi-pass membrane protein</topology>
    </subcellularLocation>
</comment>
<comment type="caution">
    <text evidence="7">The sequence shown here is derived from an EMBL/GenBank/DDBJ whole genome shotgun (WGS) entry which is preliminary data.</text>
</comment>
<protein>
    <submittedName>
        <fullName evidence="7">Na/Pi symporter</fullName>
    </submittedName>
</protein>
<dbReference type="PANTHER" id="PTHR10010:SF46">
    <property type="entry name" value="SODIUM-DEPENDENT PHOSPHATE TRANSPORT PROTEIN 2B"/>
    <property type="match status" value="1"/>
</dbReference>
<dbReference type="InterPro" id="IPR003841">
    <property type="entry name" value="Na/Pi_transpt"/>
</dbReference>
<keyword evidence="4 6" id="KW-1133">Transmembrane helix</keyword>
<dbReference type="Pfam" id="PF02690">
    <property type="entry name" value="Na_Pi_cotrans"/>
    <property type="match status" value="1"/>
</dbReference>
<sequence>MVSLGHVTHRHEFERAFAAATVHDFFNVMAVLVLFPLECLFHPIEHVAAMLQGLFAGAGGLHLMSPLKAVIRPVTGAVSDLLPYGVPLLFLALVALFTALSQMVRIMRMLVMTRVERFFNRILFRNDGAGFVLGWLLTSIVQSSSATTSLIVPLVGTGVLTVRRVFSYTLGANLGTTVTAMLASFATANPVAITVAFAHMVFNILGIVIFYPLRRLPISLATKLGTIAAVSRRNAATVVAVYIAAYLVPIAYILVRYASGK</sequence>
<feature type="transmembrane region" description="Helical" evidence="6">
    <location>
        <begin position="84"/>
        <end position="104"/>
    </location>
</feature>
<organism evidence="7 8">
    <name type="scientific">Eiseniibacteriota bacterium</name>
    <dbReference type="NCBI Taxonomy" id="2212470"/>
    <lineage>
        <taxon>Bacteria</taxon>
        <taxon>Candidatus Eiseniibacteriota</taxon>
    </lineage>
</organism>
<dbReference type="Proteomes" id="UP001593833">
    <property type="component" value="Unassembled WGS sequence"/>
</dbReference>
<keyword evidence="8" id="KW-1185">Reference proteome</keyword>
<evidence type="ECO:0000256" key="6">
    <source>
        <dbReference type="SAM" id="Phobius"/>
    </source>
</evidence>
<evidence type="ECO:0000256" key="5">
    <source>
        <dbReference type="ARBA" id="ARBA00023136"/>
    </source>
</evidence>
<feature type="transmembrane region" description="Helical" evidence="6">
    <location>
        <begin position="16"/>
        <end position="35"/>
    </location>
</feature>
<evidence type="ECO:0000256" key="1">
    <source>
        <dbReference type="ARBA" id="ARBA00004651"/>
    </source>
</evidence>
<feature type="transmembrane region" description="Helical" evidence="6">
    <location>
        <begin position="234"/>
        <end position="255"/>
    </location>
</feature>
<keyword evidence="2" id="KW-1003">Cell membrane</keyword>
<feature type="non-terminal residue" evidence="7">
    <location>
        <position position="1"/>
    </location>
</feature>
<name>A0ABV6YMC7_UNCEI</name>
<gene>
    <name evidence="7" type="ORF">ACFL6M_07750</name>
</gene>
<keyword evidence="3 6" id="KW-0812">Transmembrane</keyword>
<evidence type="ECO:0000313" key="7">
    <source>
        <dbReference type="EMBL" id="MFC1573473.1"/>
    </source>
</evidence>
<dbReference type="EMBL" id="JBHPKH010000176">
    <property type="protein sequence ID" value="MFC1573473.1"/>
    <property type="molecule type" value="Genomic_DNA"/>
</dbReference>
<dbReference type="PANTHER" id="PTHR10010">
    <property type="entry name" value="SOLUTE CARRIER FAMILY 34 SODIUM PHOSPHATE , MEMBER 2-RELATED"/>
    <property type="match status" value="1"/>
</dbReference>
<feature type="transmembrane region" description="Helical" evidence="6">
    <location>
        <begin position="47"/>
        <end position="64"/>
    </location>
</feature>
<reference evidence="7 8" key="1">
    <citation type="submission" date="2024-09" db="EMBL/GenBank/DDBJ databases">
        <authorList>
            <person name="D'Angelo T."/>
        </authorList>
    </citation>
    <scope>NUCLEOTIDE SEQUENCE [LARGE SCALE GENOMIC DNA]</scope>
    <source>
        <strain evidence="7">SAG AM-320-E07</strain>
    </source>
</reference>
<evidence type="ECO:0000256" key="3">
    <source>
        <dbReference type="ARBA" id="ARBA00022692"/>
    </source>
</evidence>
<evidence type="ECO:0000313" key="8">
    <source>
        <dbReference type="Proteomes" id="UP001593833"/>
    </source>
</evidence>
<proteinExistence type="predicted"/>
<evidence type="ECO:0000256" key="4">
    <source>
        <dbReference type="ARBA" id="ARBA00022989"/>
    </source>
</evidence>